<keyword evidence="1" id="KW-1133">Transmembrane helix</keyword>
<protein>
    <submittedName>
        <fullName evidence="2">Uncharacterized protein</fullName>
    </submittedName>
</protein>
<evidence type="ECO:0000313" key="2">
    <source>
        <dbReference type="EMBL" id="ABR16362.1"/>
    </source>
</evidence>
<organism evidence="2">
    <name type="scientific">Picea sitchensis</name>
    <name type="common">Sitka spruce</name>
    <name type="synonym">Pinus sitchensis</name>
    <dbReference type="NCBI Taxonomy" id="3332"/>
    <lineage>
        <taxon>Eukaryota</taxon>
        <taxon>Viridiplantae</taxon>
        <taxon>Streptophyta</taxon>
        <taxon>Embryophyta</taxon>
        <taxon>Tracheophyta</taxon>
        <taxon>Spermatophyta</taxon>
        <taxon>Pinopsida</taxon>
        <taxon>Pinidae</taxon>
        <taxon>Conifers I</taxon>
        <taxon>Pinales</taxon>
        <taxon>Pinaceae</taxon>
        <taxon>Picea</taxon>
    </lineage>
</organism>
<feature type="transmembrane region" description="Helical" evidence="1">
    <location>
        <begin position="32"/>
        <end position="53"/>
    </location>
</feature>
<evidence type="ECO:0000256" key="1">
    <source>
        <dbReference type="SAM" id="Phobius"/>
    </source>
</evidence>
<dbReference type="PANTHER" id="PTHR33133:SF24">
    <property type="entry name" value="OS01G0800300 PROTEIN"/>
    <property type="match status" value="1"/>
</dbReference>
<feature type="transmembrane region" description="Helical" evidence="1">
    <location>
        <begin position="98"/>
        <end position="121"/>
    </location>
</feature>
<feature type="transmembrane region" description="Helical" evidence="1">
    <location>
        <begin position="142"/>
        <end position="171"/>
    </location>
</feature>
<accession>B8LL32</accession>
<dbReference type="EMBL" id="EF676460">
    <property type="protein sequence ID" value="ABR16362.1"/>
    <property type="molecule type" value="mRNA"/>
</dbReference>
<keyword evidence="1" id="KW-0812">Transmembrane</keyword>
<proteinExistence type="evidence at transcript level"/>
<keyword evidence="1" id="KW-0472">Membrane</keyword>
<dbReference type="AlphaFoldDB" id="B8LL32"/>
<feature type="transmembrane region" description="Helical" evidence="1">
    <location>
        <begin position="177"/>
        <end position="210"/>
    </location>
</feature>
<feature type="transmembrane region" description="Helical" evidence="1">
    <location>
        <begin position="271"/>
        <end position="296"/>
    </location>
</feature>
<dbReference type="PANTHER" id="PTHR33133">
    <property type="entry name" value="OS08G0107100 PROTEIN-RELATED"/>
    <property type="match status" value="1"/>
</dbReference>
<reference evidence="2" key="1">
    <citation type="submission" date="2007-06" db="EMBL/GenBank/DDBJ databases">
        <title>Full length cDNA sequences from Sitka Spruce (Picea sitchensis).</title>
        <authorList>
            <person name="Ralph S.G."/>
            <person name="Chun H.E."/>
            <person name="Liao N."/>
            <person name="Ali J."/>
            <person name="Reid K."/>
            <person name="Kolosova N."/>
            <person name="Cooper N."/>
            <person name="Cullis C."/>
            <person name="Jancsik S."/>
            <person name="Moore R."/>
            <person name="Mayo M."/>
            <person name="Wagner S."/>
            <person name="Holt R.A."/>
            <person name="Jones S.J.M."/>
            <person name="Marra M.A."/>
            <person name="Ritland C.E."/>
            <person name="Ritland K."/>
            <person name="Bohlmann J."/>
        </authorList>
    </citation>
    <scope>NUCLEOTIDE SEQUENCE</scope>
    <source>
        <tissue evidence="2">Green portion of the leader tissue</tissue>
    </source>
</reference>
<feature type="transmembrane region" description="Helical" evidence="1">
    <location>
        <begin position="231"/>
        <end position="251"/>
    </location>
</feature>
<sequence>MLDREPEELQFLGVVGILAEAIKILRSCVKQLGAITLTLILPLSFAILGHTLVSDPLIHKIERNEDTFEKQAGSPDADRTMALIYSEWTRFLLFQGGYLVFLLAFSLLSTAAVVYTVACIYTGKQITYAKVMSVVPRVWKRLMLTFLWYFLIMIGYNTAVMVTFVVVILTVGVDNTVAFGLCVVVLLAVFLAVHVYISAIWHVASVISVLEDRYGIGAIKKSRDLIKGKRLVAFVLIFFYFVVWAVIQGIFRKKVVHVSGGGGIGSRVGFGVLLVGLLVYVNLIGLLVQSVLYYVCKSYHHQSIDKSALSDHLEEYLGEYVPLKSSNIQMENLDI</sequence>
<name>B8LL32_PICSI</name>
<dbReference type="OMA" id="DPAQLHH"/>